<evidence type="ECO:0000313" key="3">
    <source>
        <dbReference type="Proteomes" id="UP000054636"/>
    </source>
</evidence>
<feature type="region of interest" description="Disordered" evidence="1">
    <location>
        <begin position="1"/>
        <end position="141"/>
    </location>
</feature>
<feature type="compositionally biased region" description="Low complexity" evidence="1">
    <location>
        <begin position="91"/>
        <end position="130"/>
    </location>
</feature>
<accession>A0A0W8CHB2</accession>
<feature type="compositionally biased region" description="Low complexity" evidence="1">
    <location>
        <begin position="23"/>
        <end position="33"/>
    </location>
</feature>
<comment type="caution">
    <text evidence="2">The sequence shown here is derived from an EMBL/GenBank/DDBJ whole genome shotgun (WGS) entry which is preliminary data.</text>
</comment>
<dbReference type="EMBL" id="LNFP01002355">
    <property type="protein sequence ID" value="KUF83504.1"/>
    <property type="molecule type" value="Genomic_DNA"/>
</dbReference>
<evidence type="ECO:0000313" key="2">
    <source>
        <dbReference type="EMBL" id="KUF83504.1"/>
    </source>
</evidence>
<reference evidence="2 3" key="1">
    <citation type="submission" date="2015-11" db="EMBL/GenBank/DDBJ databases">
        <title>Genomes and virulence difference between two physiological races of Phytophthora nicotianae.</title>
        <authorList>
            <person name="Liu H."/>
            <person name="Ma X."/>
            <person name="Yu H."/>
            <person name="Fang D."/>
            <person name="Li Y."/>
            <person name="Wang X."/>
            <person name="Wang W."/>
            <person name="Dong Y."/>
            <person name="Xiao B."/>
        </authorList>
    </citation>
    <scope>NUCLEOTIDE SEQUENCE [LARGE SCALE GENOMIC DNA]</scope>
    <source>
        <strain evidence="3">race 1</strain>
    </source>
</reference>
<dbReference type="AlphaFoldDB" id="A0A0W8CHB2"/>
<protein>
    <submittedName>
        <fullName evidence="2">Uncharacterized protein</fullName>
    </submittedName>
</protein>
<sequence>MDPQSHVSLGVARGFRSADTSPANGARNGARTRASPHSARVSPYPERIRTSTGTPPPPGPIRRRTPPAVTASARSNPIPAPSTSQQPTLGAARSPAASSRARRSPFPSTASQPRTPSSAPRRASPRAASPIGRPEQQLPASPLNATSHQYQLVVQPILKATMSQRDASGESLEDFAVNGSTFREIAHKLWEHFGHHVKGRAVKHNGIWSLEPPAEDQWQKMMQLKLNKHLVDSTKTEAAWNQWLVSSRGKTVKLLIFKYGMAITKAKDLDNFEATCIRPRETDRAGATAEVSLREVANELEAHWGSRFQATTVTWRLWANHITRNLNRSNWREKLLQPPPVHIVQLLRASATQVEQRMANLTRSARMAQDCVVGSLAAYEALHQEWTAFGERSQRDWAAFGQRLAAHKENLTSKQNAIDAFLGDLELIPIAEVVDPLPLIENIDDFEHAE</sequence>
<proteinExistence type="predicted"/>
<gene>
    <name evidence="2" type="ORF">AM588_10001256</name>
</gene>
<name>A0A0W8CHB2_PHYNI</name>
<dbReference type="Proteomes" id="UP000054636">
    <property type="component" value="Unassembled WGS sequence"/>
</dbReference>
<evidence type="ECO:0000256" key="1">
    <source>
        <dbReference type="SAM" id="MobiDB-lite"/>
    </source>
</evidence>
<organism evidence="2 3">
    <name type="scientific">Phytophthora nicotianae</name>
    <name type="common">Potato buckeye rot agent</name>
    <name type="synonym">Phytophthora parasitica</name>
    <dbReference type="NCBI Taxonomy" id="4792"/>
    <lineage>
        <taxon>Eukaryota</taxon>
        <taxon>Sar</taxon>
        <taxon>Stramenopiles</taxon>
        <taxon>Oomycota</taxon>
        <taxon>Peronosporomycetes</taxon>
        <taxon>Peronosporales</taxon>
        <taxon>Peronosporaceae</taxon>
        <taxon>Phytophthora</taxon>
    </lineage>
</organism>